<dbReference type="CDD" id="cd11378">
    <property type="entry name" value="DUF296"/>
    <property type="match status" value="1"/>
</dbReference>
<keyword evidence="10" id="KW-1185">Reference proteome</keyword>
<organism evidence="9 10">
    <name type="scientific">Morus notabilis</name>
    <dbReference type="NCBI Taxonomy" id="981085"/>
    <lineage>
        <taxon>Eukaryota</taxon>
        <taxon>Viridiplantae</taxon>
        <taxon>Streptophyta</taxon>
        <taxon>Embryophyta</taxon>
        <taxon>Tracheophyta</taxon>
        <taxon>Spermatophyta</taxon>
        <taxon>Magnoliopsida</taxon>
        <taxon>eudicotyledons</taxon>
        <taxon>Gunneridae</taxon>
        <taxon>Pentapetalae</taxon>
        <taxon>rosids</taxon>
        <taxon>fabids</taxon>
        <taxon>Rosales</taxon>
        <taxon>Moraceae</taxon>
        <taxon>Moreae</taxon>
        <taxon>Morus</taxon>
    </lineage>
</organism>
<evidence type="ECO:0000256" key="1">
    <source>
        <dbReference type="ARBA" id="ARBA00003687"/>
    </source>
</evidence>
<dbReference type="PANTHER" id="PTHR31500:SF51">
    <property type="entry name" value="AT-HOOK MOTIF NUCLEAR-LOCALIZED PROTEIN 8"/>
    <property type="match status" value="1"/>
</dbReference>
<evidence type="ECO:0000313" key="10">
    <source>
        <dbReference type="Proteomes" id="UP000030645"/>
    </source>
</evidence>
<dbReference type="Gene3D" id="3.30.1330.80">
    <property type="entry name" value="Hypothetical protein, similar to alpha- acetolactate decarboxylase, domain 2"/>
    <property type="match status" value="1"/>
</dbReference>
<dbReference type="InterPro" id="IPR017956">
    <property type="entry name" value="AT_hook_DNA-bd_motif"/>
</dbReference>
<evidence type="ECO:0000256" key="3">
    <source>
        <dbReference type="ARBA" id="ARBA00023125"/>
    </source>
</evidence>
<feature type="compositionally biased region" description="Polar residues" evidence="7">
    <location>
        <begin position="91"/>
        <end position="102"/>
    </location>
</feature>
<reference evidence="10" key="1">
    <citation type="submission" date="2013-01" db="EMBL/GenBank/DDBJ databases">
        <title>Draft Genome Sequence of a Mulberry Tree, Morus notabilis C.K. Schneid.</title>
        <authorList>
            <person name="He N."/>
            <person name="Zhao S."/>
        </authorList>
    </citation>
    <scope>NUCLEOTIDE SEQUENCE</scope>
</reference>
<comment type="subcellular location">
    <subcellularLocation>
        <location evidence="6">Nucleus</location>
    </subcellularLocation>
</comment>
<sequence>MDSREATAPPPPAPQNMMVGHNSYANAMSNNHNHGHSHNHNHTNNNSAASSMMGSNSIGSAQMLGGGGGARFPFNSVTPPPPSASKPLDSLSANPYDGSSSPGLRPCVGGGGFSIDSGSKKKRGRPRKYSPDGNIALGLSPTPIPSSTAVGGGHGDSSGTTPSSEASGKKHRGRPPGSSKRQLDALGAGGVGFTPHVIMVKAGEDIASKVMAFSQQGPRTVCILSANGAICNVSLRQPALSGGTVTYEGRYEIISLSGSFFISDNSGSRSRIGGLSVSLAGPDGRVLGGGVAGILMAASPVQVIVGSFIVDGNKSNTNSAVKSAPAAPQPQMLNFGGPMAGGDSPSHGDSSESSEENGNGHLNRGPGFYNASQPIHNMQMYHHLWGNQTHQ</sequence>
<evidence type="ECO:0000313" key="9">
    <source>
        <dbReference type="EMBL" id="EXB99734.1"/>
    </source>
</evidence>
<dbReference type="PROSITE" id="PS51742">
    <property type="entry name" value="PPC"/>
    <property type="match status" value="1"/>
</dbReference>
<dbReference type="PANTHER" id="PTHR31500">
    <property type="entry name" value="AT-HOOK MOTIF NUCLEAR-LOCALIZED PROTEIN 9"/>
    <property type="match status" value="1"/>
</dbReference>
<feature type="region of interest" description="Disordered" evidence="7">
    <location>
        <begin position="317"/>
        <end position="373"/>
    </location>
</feature>
<dbReference type="OrthoDB" id="1742671at2759"/>
<keyword evidence="4 6" id="KW-0804">Transcription</keyword>
<name>W9RN52_9ROSA</name>
<dbReference type="Pfam" id="PF03479">
    <property type="entry name" value="PCC"/>
    <property type="match status" value="1"/>
</dbReference>
<dbReference type="STRING" id="981085.W9RN52"/>
<evidence type="ECO:0000256" key="4">
    <source>
        <dbReference type="ARBA" id="ARBA00023163"/>
    </source>
</evidence>
<protein>
    <recommendedName>
        <fullName evidence="6">AT-hook motif nuclear-localized protein</fullName>
    </recommendedName>
</protein>
<dbReference type="eggNOG" id="ENOG502R1P2">
    <property type="taxonomic scope" value="Eukaryota"/>
</dbReference>
<feature type="compositionally biased region" description="Polar residues" evidence="7">
    <location>
        <begin position="157"/>
        <end position="166"/>
    </location>
</feature>
<gene>
    <name evidence="9" type="ORF">L484_023264</name>
</gene>
<dbReference type="EMBL" id="KE345304">
    <property type="protein sequence ID" value="EXB99734.1"/>
    <property type="molecule type" value="Genomic_DNA"/>
</dbReference>
<feature type="compositionally biased region" description="Low complexity" evidence="7">
    <location>
        <begin position="42"/>
        <end position="61"/>
    </location>
</feature>
<keyword evidence="5 6" id="KW-0539">Nucleus</keyword>
<feature type="domain" description="PPC" evidence="8">
    <location>
        <begin position="189"/>
        <end position="329"/>
    </location>
</feature>
<evidence type="ECO:0000256" key="2">
    <source>
        <dbReference type="ARBA" id="ARBA00023015"/>
    </source>
</evidence>
<dbReference type="InterPro" id="IPR005175">
    <property type="entry name" value="PPC_dom"/>
</dbReference>
<evidence type="ECO:0000256" key="7">
    <source>
        <dbReference type="SAM" id="MobiDB-lite"/>
    </source>
</evidence>
<keyword evidence="3 6" id="KW-0238">DNA-binding</keyword>
<dbReference type="InterPro" id="IPR039605">
    <property type="entry name" value="AHL"/>
</dbReference>
<accession>W9RN52</accession>
<evidence type="ECO:0000256" key="5">
    <source>
        <dbReference type="ARBA" id="ARBA00023242"/>
    </source>
</evidence>
<dbReference type="AlphaFoldDB" id="W9RN52"/>
<comment type="function">
    <text evidence="1 6">Transcription factor that specifically binds AT-rich DNA sequences related to the nuclear matrix attachment regions (MARs).</text>
</comment>
<dbReference type="SUPFAM" id="SSF117856">
    <property type="entry name" value="AF0104/ALDC/Ptd012-like"/>
    <property type="match status" value="1"/>
</dbReference>
<evidence type="ECO:0000259" key="8">
    <source>
        <dbReference type="PROSITE" id="PS51742"/>
    </source>
</evidence>
<dbReference type="SMART" id="SM00384">
    <property type="entry name" value="AT_hook"/>
    <property type="match status" value="2"/>
</dbReference>
<dbReference type="GO" id="GO:0003680">
    <property type="term" value="F:minor groove of adenine-thymine-rich DNA binding"/>
    <property type="evidence" value="ECO:0007669"/>
    <property type="project" value="UniProtKB-UniRule"/>
</dbReference>
<evidence type="ECO:0000256" key="6">
    <source>
        <dbReference type="RuleBase" id="RU367031"/>
    </source>
</evidence>
<dbReference type="KEGG" id="mnt:21406034"/>
<dbReference type="GO" id="GO:0005634">
    <property type="term" value="C:nucleus"/>
    <property type="evidence" value="ECO:0007669"/>
    <property type="project" value="UniProtKB-SubCell"/>
</dbReference>
<dbReference type="Proteomes" id="UP000030645">
    <property type="component" value="Unassembled WGS sequence"/>
</dbReference>
<feature type="region of interest" description="Disordered" evidence="7">
    <location>
        <begin position="1"/>
        <end position="186"/>
    </location>
</feature>
<comment type="domain">
    <text evidence="6">The PPC domain mediates interactions between AHL proteins.</text>
</comment>
<keyword evidence="2 6" id="KW-0805">Transcription regulation</keyword>
<proteinExistence type="predicted"/>